<dbReference type="RefSeq" id="XP_005787177.1">
    <property type="nucleotide sequence ID" value="XM_005787120.1"/>
</dbReference>
<protein>
    <recommendedName>
        <fullName evidence="3">F5/8 type C domain-containing protein</fullName>
    </recommendedName>
</protein>
<accession>A0A0D3KG63</accession>
<sequence length="130" mass="13977">MHDRPPSDGSPASPAAAARVAADPVPLTLSDTRTTYDNFEVAGFGQALSSASHPGTNSWAFTLDYETMQWMQLDQNGDANSWPLGEFLALRMRHGANGAIAHARIACGSEVSRRDRLGAARGRTPPSKRR</sequence>
<evidence type="ECO:0008006" key="3">
    <source>
        <dbReference type="Google" id="ProtNLM"/>
    </source>
</evidence>
<evidence type="ECO:0000313" key="2">
    <source>
        <dbReference type="Proteomes" id="UP000013827"/>
    </source>
</evidence>
<dbReference type="GeneID" id="17280018"/>
<evidence type="ECO:0000313" key="1">
    <source>
        <dbReference type="EnsemblProtists" id="EOD34748"/>
    </source>
</evidence>
<dbReference type="EnsemblProtists" id="EOD34748">
    <property type="protein sequence ID" value="EOD34748"/>
    <property type="gene ID" value="EMIHUDRAFT_228255"/>
</dbReference>
<name>A0A0D3KG63_EMIH1</name>
<keyword evidence="2" id="KW-1185">Reference proteome</keyword>
<organism evidence="1 2">
    <name type="scientific">Emiliania huxleyi (strain CCMP1516)</name>
    <dbReference type="NCBI Taxonomy" id="280463"/>
    <lineage>
        <taxon>Eukaryota</taxon>
        <taxon>Haptista</taxon>
        <taxon>Haptophyta</taxon>
        <taxon>Prymnesiophyceae</taxon>
        <taxon>Isochrysidales</taxon>
        <taxon>Noelaerhabdaceae</taxon>
        <taxon>Emiliania</taxon>
    </lineage>
</organism>
<dbReference type="KEGG" id="ehx:EMIHUDRAFT_228255"/>
<dbReference type="PaxDb" id="2903-EOD34748"/>
<reference evidence="1" key="2">
    <citation type="submission" date="2024-10" db="UniProtKB">
        <authorList>
            <consortium name="EnsemblProtists"/>
        </authorList>
    </citation>
    <scope>IDENTIFICATION</scope>
</reference>
<reference evidence="2" key="1">
    <citation type="journal article" date="2013" name="Nature">
        <title>Pan genome of the phytoplankton Emiliania underpins its global distribution.</title>
        <authorList>
            <person name="Read B.A."/>
            <person name="Kegel J."/>
            <person name="Klute M.J."/>
            <person name="Kuo A."/>
            <person name="Lefebvre S.C."/>
            <person name="Maumus F."/>
            <person name="Mayer C."/>
            <person name="Miller J."/>
            <person name="Monier A."/>
            <person name="Salamov A."/>
            <person name="Young J."/>
            <person name="Aguilar M."/>
            <person name="Claverie J.M."/>
            <person name="Frickenhaus S."/>
            <person name="Gonzalez K."/>
            <person name="Herman E.K."/>
            <person name="Lin Y.C."/>
            <person name="Napier J."/>
            <person name="Ogata H."/>
            <person name="Sarno A.F."/>
            <person name="Shmutz J."/>
            <person name="Schroeder D."/>
            <person name="de Vargas C."/>
            <person name="Verret F."/>
            <person name="von Dassow P."/>
            <person name="Valentin K."/>
            <person name="Van de Peer Y."/>
            <person name="Wheeler G."/>
            <person name="Dacks J.B."/>
            <person name="Delwiche C.F."/>
            <person name="Dyhrman S.T."/>
            <person name="Glockner G."/>
            <person name="John U."/>
            <person name="Richards T."/>
            <person name="Worden A.Z."/>
            <person name="Zhang X."/>
            <person name="Grigoriev I.V."/>
            <person name="Allen A.E."/>
            <person name="Bidle K."/>
            <person name="Borodovsky M."/>
            <person name="Bowler C."/>
            <person name="Brownlee C."/>
            <person name="Cock J.M."/>
            <person name="Elias M."/>
            <person name="Gladyshev V.N."/>
            <person name="Groth M."/>
            <person name="Guda C."/>
            <person name="Hadaegh A."/>
            <person name="Iglesias-Rodriguez M.D."/>
            <person name="Jenkins J."/>
            <person name="Jones B.M."/>
            <person name="Lawson T."/>
            <person name="Leese F."/>
            <person name="Lindquist E."/>
            <person name="Lobanov A."/>
            <person name="Lomsadze A."/>
            <person name="Malik S.B."/>
            <person name="Marsh M.E."/>
            <person name="Mackinder L."/>
            <person name="Mock T."/>
            <person name="Mueller-Roeber B."/>
            <person name="Pagarete A."/>
            <person name="Parker M."/>
            <person name="Probert I."/>
            <person name="Quesneville H."/>
            <person name="Raines C."/>
            <person name="Rensing S.A."/>
            <person name="Riano-Pachon D.M."/>
            <person name="Richier S."/>
            <person name="Rokitta S."/>
            <person name="Shiraiwa Y."/>
            <person name="Soanes D.M."/>
            <person name="van der Giezen M."/>
            <person name="Wahlund T.M."/>
            <person name="Williams B."/>
            <person name="Wilson W."/>
            <person name="Wolfe G."/>
            <person name="Wurch L.L."/>
        </authorList>
    </citation>
    <scope>NUCLEOTIDE SEQUENCE</scope>
</reference>
<dbReference type="AlphaFoldDB" id="A0A0D3KG63"/>
<dbReference type="HOGENOM" id="CLU_1942064_0_0_1"/>
<dbReference type="Proteomes" id="UP000013827">
    <property type="component" value="Unassembled WGS sequence"/>
</dbReference>
<proteinExistence type="predicted"/>